<proteinExistence type="inferred from homology"/>
<gene>
    <name evidence="3" type="ORF">SAMN04488503_0882</name>
</gene>
<dbReference type="EMBL" id="FZOC01000001">
    <property type="protein sequence ID" value="SNR68999.1"/>
    <property type="molecule type" value="Genomic_DNA"/>
</dbReference>
<keyword evidence="2" id="KW-0175">Coiled coil</keyword>
<protein>
    <recommendedName>
        <fullName evidence="5">DUF2325 domain-containing protein</fullName>
    </recommendedName>
</protein>
<keyword evidence="4" id="KW-1185">Reference proteome</keyword>
<evidence type="ECO:0000256" key="2">
    <source>
        <dbReference type="SAM" id="Coils"/>
    </source>
</evidence>
<dbReference type="Pfam" id="PF10087">
    <property type="entry name" value="DUF2325"/>
    <property type="match status" value="1"/>
</dbReference>
<dbReference type="RefSeq" id="WP_089272068.1">
    <property type="nucleotide sequence ID" value="NZ_FZOC01000001.1"/>
</dbReference>
<evidence type="ECO:0000313" key="4">
    <source>
        <dbReference type="Proteomes" id="UP000198324"/>
    </source>
</evidence>
<feature type="coiled-coil region" evidence="2">
    <location>
        <begin position="144"/>
        <end position="276"/>
    </location>
</feature>
<dbReference type="AlphaFoldDB" id="A0A238YF56"/>
<dbReference type="OrthoDB" id="7829313at2"/>
<dbReference type="InterPro" id="IPR016772">
    <property type="entry name" value="UCP020408"/>
</dbReference>
<evidence type="ECO:0000313" key="3">
    <source>
        <dbReference type="EMBL" id="SNR68999.1"/>
    </source>
</evidence>
<accession>A0A238YF56</accession>
<comment type="similarity">
    <text evidence="1">Belongs to the UPF0751 family.</text>
</comment>
<organism evidence="3 4">
    <name type="scientific">Humidesulfovibrio mexicanus</name>
    <dbReference type="NCBI Taxonomy" id="147047"/>
    <lineage>
        <taxon>Bacteria</taxon>
        <taxon>Pseudomonadati</taxon>
        <taxon>Thermodesulfobacteriota</taxon>
        <taxon>Desulfovibrionia</taxon>
        <taxon>Desulfovibrionales</taxon>
        <taxon>Desulfovibrionaceae</taxon>
        <taxon>Humidesulfovibrio</taxon>
    </lineage>
</organism>
<sequence length="401" mass="44872">MLKPNMWDHPDYACPIVGTCLSTAELRKLGARVQLILPPGATDYELHGCFVTLAKRSDKPAKIVQKYLDRKFARQMKRFDHTQGDEALWALWSEMADAGDIPGAFWSVMRHNGASEQLIARIYGEVHMLSHLVGASTRADLRRLAETQAKVERLEAALAERKNVLREAVAVWKRRTMELERELAAERARREKAERERVSLREMLESRSVAELTQDREALLGQLEQVQDRLLDAQAETRRQTLIIEGNYREEALLRNQLAERDREVAALELALLENLQPKQMPPCGGACSNPENCPCPHLRGKCVLYVGGRSGLKGQYRMLGERFGCQVLHHDGGVEQSSQHLQQLLSKADAVVCPVDCVSHDACALVKRMCRGSMKPVLFARSSGLSSLASSLAALDQACQ</sequence>
<dbReference type="Proteomes" id="UP000198324">
    <property type="component" value="Unassembled WGS sequence"/>
</dbReference>
<evidence type="ECO:0000256" key="1">
    <source>
        <dbReference type="ARBA" id="ARBA00007189"/>
    </source>
</evidence>
<reference evidence="3 4" key="1">
    <citation type="submission" date="2017-06" db="EMBL/GenBank/DDBJ databases">
        <authorList>
            <person name="Kim H.J."/>
            <person name="Triplett B.A."/>
        </authorList>
    </citation>
    <scope>NUCLEOTIDE SEQUENCE [LARGE SCALE GENOMIC DNA]</scope>
    <source>
        <strain evidence="3 4">DSM 13116</strain>
    </source>
</reference>
<evidence type="ECO:0008006" key="5">
    <source>
        <dbReference type="Google" id="ProtNLM"/>
    </source>
</evidence>
<name>A0A238YF56_9BACT</name>